<evidence type="ECO:0000313" key="1">
    <source>
        <dbReference type="EMBL" id="SUS04189.1"/>
    </source>
</evidence>
<gene>
    <name evidence="1" type="ORF">DF3PB_1210003</name>
</gene>
<dbReference type="AlphaFoldDB" id="A0A380T9C7"/>
<proteinExistence type="predicted"/>
<name>A0A380T9C7_9ZZZZ</name>
<sequence length="61" mass="6812">MSLSVETDEALLRRLSEEATVKLSKEDLKKQRVSFVYGNLPNGSAISREMVVDRITENEGA</sequence>
<organism evidence="1">
    <name type="scientific">metagenome</name>
    <dbReference type="NCBI Taxonomy" id="256318"/>
    <lineage>
        <taxon>unclassified sequences</taxon>
        <taxon>metagenomes</taxon>
    </lineage>
</organism>
<protein>
    <submittedName>
        <fullName evidence="1">Uncharacterized protein</fullName>
    </submittedName>
</protein>
<reference evidence="1" key="1">
    <citation type="submission" date="2018-07" db="EMBL/GenBank/DDBJ databases">
        <authorList>
            <person name="Quirk P.G."/>
            <person name="Krulwich T.A."/>
        </authorList>
    </citation>
    <scope>NUCLEOTIDE SEQUENCE</scope>
</reference>
<dbReference type="EMBL" id="UIDG01000026">
    <property type="protein sequence ID" value="SUS04189.1"/>
    <property type="molecule type" value="Genomic_DNA"/>
</dbReference>
<accession>A0A380T9C7</accession>